<organism evidence="2 3">
    <name type="scientific">Lactococcus ileimucosae</name>
    <dbReference type="NCBI Taxonomy" id="2941329"/>
    <lineage>
        <taxon>Bacteria</taxon>
        <taxon>Bacillati</taxon>
        <taxon>Bacillota</taxon>
        <taxon>Bacilli</taxon>
        <taxon>Lactobacillales</taxon>
        <taxon>Streptococcaceae</taxon>
        <taxon>Lactococcus</taxon>
    </lineage>
</organism>
<feature type="transmembrane region" description="Helical" evidence="1">
    <location>
        <begin position="233"/>
        <end position="256"/>
    </location>
</feature>
<accession>A0ABV4D4W4</accession>
<sequence>MNLETIKETLTYFSVSIVPILILVLTVMQYRLQKRQKELGMLNQLQQTNTSGNNYNIKVDNSTHYHVNTTNNYSKKRYQLKRKLENLEYLNKLFKKISPWVLLLIYVLNLVTFIFPFPSYGPSQIPFENFSKYINFIILSMYKAVFPTILSLLWVILLLLITLIIRKFMLKGLFQKSIGNLFLMLIAFLYFKAILLVGEIKIIKAPNFIPNITDIQANTPQYTNFLSGITPPLLIIVPLLSLLLLDTIAFYLIQILFESFGETKDFKRLSILVPRLLFYLLMIILMVILFIGIQIIK</sequence>
<dbReference type="EMBL" id="JBCLSH010000077">
    <property type="protein sequence ID" value="MEY8444585.1"/>
    <property type="molecule type" value="Genomic_DNA"/>
</dbReference>
<evidence type="ECO:0000313" key="3">
    <source>
        <dbReference type="Proteomes" id="UP001565283"/>
    </source>
</evidence>
<dbReference type="RefSeq" id="WP_369948929.1">
    <property type="nucleotide sequence ID" value="NZ_JBCLSH010000077.1"/>
</dbReference>
<evidence type="ECO:0000256" key="1">
    <source>
        <dbReference type="SAM" id="Phobius"/>
    </source>
</evidence>
<evidence type="ECO:0000313" key="2">
    <source>
        <dbReference type="EMBL" id="MEY8444585.1"/>
    </source>
</evidence>
<keyword evidence="3" id="KW-1185">Reference proteome</keyword>
<evidence type="ECO:0008006" key="4">
    <source>
        <dbReference type="Google" id="ProtNLM"/>
    </source>
</evidence>
<keyword evidence="1" id="KW-0812">Transmembrane</keyword>
<keyword evidence="1" id="KW-0472">Membrane</keyword>
<comment type="caution">
    <text evidence="2">The sequence shown here is derived from an EMBL/GenBank/DDBJ whole genome shotgun (WGS) entry which is preliminary data.</text>
</comment>
<dbReference type="Proteomes" id="UP001565283">
    <property type="component" value="Unassembled WGS sequence"/>
</dbReference>
<reference evidence="2 3" key="1">
    <citation type="submission" date="2024-03" db="EMBL/GenBank/DDBJ databases">
        <title>Mouse gut bacterial collection (mGBC) of GemPharmatech.</title>
        <authorList>
            <person name="He Y."/>
            <person name="Dong L."/>
            <person name="Wu D."/>
            <person name="Gao X."/>
            <person name="Lin Z."/>
        </authorList>
    </citation>
    <scope>NUCLEOTIDE SEQUENCE [LARGE SCALE GENOMIC DNA]</scope>
    <source>
        <strain evidence="2 3">61-15</strain>
    </source>
</reference>
<feature type="transmembrane region" description="Helical" evidence="1">
    <location>
        <begin position="141"/>
        <end position="165"/>
    </location>
</feature>
<feature type="transmembrane region" description="Helical" evidence="1">
    <location>
        <begin position="12"/>
        <end position="32"/>
    </location>
</feature>
<gene>
    <name evidence="2" type="ORF">AALA52_10170</name>
</gene>
<feature type="transmembrane region" description="Helical" evidence="1">
    <location>
        <begin position="276"/>
        <end position="296"/>
    </location>
</feature>
<feature type="transmembrane region" description="Helical" evidence="1">
    <location>
        <begin position="100"/>
        <end position="121"/>
    </location>
</feature>
<protein>
    <recommendedName>
        <fullName evidence="4">Yip1 domain-containing protein</fullName>
    </recommendedName>
</protein>
<name>A0ABV4D4W4_9LACT</name>
<feature type="transmembrane region" description="Helical" evidence="1">
    <location>
        <begin position="177"/>
        <end position="198"/>
    </location>
</feature>
<proteinExistence type="predicted"/>
<keyword evidence="1" id="KW-1133">Transmembrane helix</keyword>